<dbReference type="STRING" id="47917.AV650_22605"/>
<dbReference type="GO" id="GO:0005829">
    <property type="term" value="C:cytosol"/>
    <property type="evidence" value="ECO:0007669"/>
    <property type="project" value="TreeGrafter"/>
</dbReference>
<evidence type="ECO:0000313" key="1">
    <source>
        <dbReference type="EMBL" id="VTR15887.1"/>
    </source>
</evidence>
<organism evidence="1">
    <name type="scientific">Serratia fonticola</name>
    <dbReference type="NCBI Taxonomy" id="47917"/>
    <lineage>
        <taxon>Bacteria</taxon>
        <taxon>Pseudomonadati</taxon>
        <taxon>Pseudomonadota</taxon>
        <taxon>Gammaproteobacteria</taxon>
        <taxon>Enterobacterales</taxon>
        <taxon>Yersiniaceae</taxon>
        <taxon>Serratia</taxon>
    </lineage>
</organism>
<dbReference type="AlphaFoldDB" id="A0A0F7HG59"/>
<accession>A0A0F7HG59</accession>
<dbReference type="KEGG" id="sfw:WN53_26520"/>
<dbReference type="SMART" id="SM00923">
    <property type="entry name" value="MbtH"/>
    <property type="match status" value="1"/>
</dbReference>
<gene>
    <name evidence="1" type="primary">mbtH</name>
    <name evidence="1" type="ORF">NCTC12965_00132</name>
</gene>
<dbReference type="InterPro" id="IPR037407">
    <property type="entry name" value="MLP_fam"/>
</dbReference>
<dbReference type="PANTHER" id="PTHR38444">
    <property type="entry name" value="ENTEROBACTIN BIOSYNTHESIS PROTEIN YBDZ"/>
    <property type="match status" value="1"/>
</dbReference>
<proteinExistence type="predicted"/>
<dbReference type="SUPFAM" id="SSF160582">
    <property type="entry name" value="MbtH-like"/>
    <property type="match status" value="1"/>
</dbReference>
<protein>
    <submittedName>
        <fullName evidence="1">Uncharacterized protein conserved in bacteria</fullName>
    </submittedName>
</protein>
<dbReference type="Pfam" id="PF03621">
    <property type="entry name" value="MbtH"/>
    <property type="match status" value="1"/>
</dbReference>
<dbReference type="PANTHER" id="PTHR38444:SF1">
    <property type="entry name" value="ENTEROBACTIN BIOSYNTHESIS PROTEIN YBDZ"/>
    <property type="match status" value="1"/>
</dbReference>
<reference evidence="1" key="1">
    <citation type="submission" date="2019-05" db="EMBL/GenBank/DDBJ databases">
        <authorList>
            <consortium name="Pathogen Informatics"/>
        </authorList>
    </citation>
    <scope>NUCLEOTIDE SEQUENCE [LARGE SCALE GENOMIC DNA]</scope>
    <source>
        <strain evidence="1">NCTC12965</strain>
    </source>
</reference>
<name>A0A0F7HG59_SERFO</name>
<dbReference type="EMBL" id="CABEEZ010000011">
    <property type="protein sequence ID" value="VTR15887.1"/>
    <property type="molecule type" value="Genomic_DNA"/>
</dbReference>
<dbReference type="InterPro" id="IPR038020">
    <property type="entry name" value="MbtH-like_sf"/>
</dbReference>
<sequence>METLNPFDDEQQICYVLRNEELLYSLWPDFSTIPAGWISVFGPASREHCVHWLEQNWQDMRPASLRKA</sequence>
<dbReference type="GO" id="GO:0019290">
    <property type="term" value="P:siderophore biosynthetic process"/>
    <property type="evidence" value="ECO:0007669"/>
    <property type="project" value="TreeGrafter"/>
</dbReference>
<dbReference type="InterPro" id="IPR005153">
    <property type="entry name" value="MbtH-like_dom"/>
</dbReference>
<dbReference type="RefSeq" id="WP_024485229.1">
    <property type="nucleotide sequence ID" value="NZ_CAMKJC010000001.1"/>
</dbReference>
<dbReference type="GeneID" id="30323744"/>
<dbReference type="Gene3D" id="3.90.820.10">
    <property type="entry name" value="Structural Genomics, Unknown Function 30-nov-00 1gh9 Mol_id"/>
    <property type="match status" value="1"/>
</dbReference>